<sequence>MTKPAEHLCVYSLLALFVVCVGYSGFGKSGSGQLRTPIKKRPVPPLATLDSSLGSESINMTPPRIDSSKPAGHVAIVTTSAKSPIDTSCLLPSQPTAAEVGGRLRLDDFLGAPTGRPVIVQKQNIETRELGSLDAETRLCLKPSVKVSKIITQKEDSGSTNAANDDDVQADLKGIKLNSMGRPMRKSACQFSARRLMRRGRLPASLAPGSPVSASAETPAPLVSPPGGTRGAASSLSSSDYESESESNDDDDDEGEADASGSSSFETRTGSGESKSVCFLTKLQVLADEDSQESDPDYVAPLKHPGTKVSGNMANLQASRYFLFY</sequence>
<evidence type="ECO:0000313" key="3">
    <source>
        <dbReference type="Proteomes" id="UP000784294"/>
    </source>
</evidence>
<evidence type="ECO:0000256" key="1">
    <source>
        <dbReference type="SAM" id="MobiDB-lite"/>
    </source>
</evidence>
<evidence type="ECO:0000313" key="2">
    <source>
        <dbReference type="EMBL" id="VEL15397.1"/>
    </source>
</evidence>
<feature type="compositionally biased region" description="Acidic residues" evidence="1">
    <location>
        <begin position="241"/>
        <end position="257"/>
    </location>
</feature>
<keyword evidence="3" id="KW-1185">Reference proteome</keyword>
<dbReference type="EMBL" id="CAAALY010024490">
    <property type="protein sequence ID" value="VEL15397.1"/>
    <property type="molecule type" value="Genomic_DNA"/>
</dbReference>
<feature type="compositionally biased region" description="Polar residues" evidence="1">
    <location>
        <begin position="49"/>
        <end position="60"/>
    </location>
</feature>
<feature type="region of interest" description="Disordered" evidence="1">
    <location>
        <begin position="45"/>
        <end position="71"/>
    </location>
</feature>
<organism evidence="2 3">
    <name type="scientific">Protopolystoma xenopodis</name>
    <dbReference type="NCBI Taxonomy" id="117903"/>
    <lineage>
        <taxon>Eukaryota</taxon>
        <taxon>Metazoa</taxon>
        <taxon>Spiralia</taxon>
        <taxon>Lophotrochozoa</taxon>
        <taxon>Platyhelminthes</taxon>
        <taxon>Monogenea</taxon>
        <taxon>Polyopisthocotylea</taxon>
        <taxon>Polystomatidea</taxon>
        <taxon>Polystomatidae</taxon>
        <taxon>Protopolystoma</taxon>
    </lineage>
</organism>
<dbReference type="Proteomes" id="UP000784294">
    <property type="component" value="Unassembled WGS sequence"/>
</dbReference>
<feature type="compositionally biased region" description="Polar residues" evidence="1">
    <location>
        <begin position="265"/>
        <end position="274"/>
    </location>
</feature>
<comment type="caution">
    <text evidence="2">The sequence shown here is derived from an EMBL/GenBank/DDBJ whole genome shotgun (WGS) entry which is preliminary data.</text>
</comment>
<reference evidence="2" key="1">
    <citation type="submission" date="2018-11" db="EMBL/GenBank/DDBJ databases">
        <authorList>
            <consortium name="Pathogen Informatics"/>
        </authorList>
    </citation>
    <scope>NUCLEOTIDE SEQUENCE</scope>
</reference>
<name>A0A3S4ZMP0_9PLAT</name>
<feature type="region of interest" description="Disordered" evidence="1">
    <location>
        <begin position="203"/>
        <end position="275"/>
    </location>
</feature>
<accession>A0A3S4ZMP0</accession>
<protein>
    <submittedName>
        <fullName evidence="2">Uncharacterized protein</fullName>
    </submittedName>
</protein>
<dbReference type="AlphaFoldDB" id="A0A3S4ZMP0"/>
<proteinExistence type="predicted"/>
<gene>
    <name evidence="2" type="ORF">PXEA_LOCUS8837</name>
</gene>
<feature type="compositionally biased region" description="Low complexity" evidence="1">
    <location>
        <begin position="231"/>
        <end position="240"/>
    </location>
</feature>